<sequence>MLTSLSLLTDQNPQQAWWTLERTREADVVVLLTSVEQRANYVAHHLAHPCVAFSTLALWVWVGGTPPDYPEVLSPTRTRNQLFGHPVLPRRRAITAQEVRNIPGSTLLITSPLRTAGDVLCSRYLTNQLVQPQYSERSGHYSPALHSPTLHNPALHSPALHSPALHSMGTVEQLATLCRTLSLPQLREELESNPRLIATRRGRHNLDALEALHFRSFSRPALPSAARPTLTSSLYLSTPSDCQDDHVLR</sequence>
<dbReference type="AlphaFoldDB" id="A0A921KC56"/>
<reference evidence="2" key="2">
    <citation type="submission" date="2021-09" db="EMBL/GenBank/DDBJ databases">
        <authorList>
            <person name="Gilroy R."/>
        </authorList>
    </citation>
    <scope>NUCLEOTIDE SEQUENCE</scope>
    <source>
        <strain evidence="2">578</strain>
    </source>
</reference>
<proteinExistence type="predicted"/>
<accession>A0A921KC56</accession>
<dbReference type="EMBL" id="DYWK01000003">
    <property type="protein sequence ID" value="HJF17964.1"/>
    <property type="molecule type" value="Genomic_DNA"/>
</dbReference>
<gene>
    <name evidence="2" type="ORF">K8U78_02190</name>
</gene>
<comment type="caution">
    <text evidence="2">The sequence shown here is derived from an EMBL/GenBank/DDBJ whole genome shotgun (WGS) entry which is preliminary data.</text>
</comment>
<protein>
    <submittedName>
        <fullName evidence="2">Uncharacterized protein</fullName>
    </submittedName>
</protein>
<name>A0A921KC56_9BIFI</name>
<feature type="region of interest" description="Disordered" evidence="1">
    <location>
        <begin position="137"/>
        <end position="158"/>
    </location>
</feature>
<evidence type="ECO:0000313" key="2">
    <source>
        <dbReference type="EMBL" id="HJF17964.1"/>
    </source>
</evidence>
<organism evidence="2 3">
    <name type="scientific">Aeriscardovia aeriphila</name>
    <dbReference type="NCBI Taxonomy" id="218139"/>
    <lineage>
        <taxon>Bacteria</taxon>
        <taxon>Bacillati</taxon>
        <taxon>Actinomycetota</taxon>
        <taxon>Actinomycetes</taxon>
        <taxon>Bifidobacteriales</taxon>
        <taxon>Bifidobacteriaceae</taxon>
        <taxon>Aeriscardovia</taxon>
    </lineage>
</organism>
<reference evidence="2" key="1">
    <citation type="journal article" date="2021" name="PeerJ">
        <title>Extensive microbial diversity within the chicken gut microbiome revealed by metagenomics and culture.</title>
        <authorList>
            <person name="Gilroy R."/>
            <person name="Ravi A."/>
            <person name="Getino M."/>
            <person name="Pursley I."/>
            <person name="Horton D.L."/>
            <person name="Alikhan N.F."/>
            <person name="Baker D."/>
            <person name="Gharbi K."/>
            <person name="Hall N."/>
            <person name="Watson M."/>
            <person name="Adriaenssens E.M."/>
            <person name="Foster-Nyarko E."/>
            <person name="Jarju S."/>
            <person name="Secka A."/>
            <person name="Antonio M."/>
            <person name="Oren A."/>
            <person name="Chaudhuri R.R."/>
            <person name="La Ragione R."/>
            <person name="Hildebrand F."/>
            <person name="Pallen M.J."/>
        </authorList>
    </citation>
    <scope>NUCLEOTIDE SEQUENCE</scope>
    <source>
        <strain evidence="2">578</strain>
    </source>
</reference>
<evidence type="ECO:0000256" key="1">
    <source>
        <dbReference type="SAM" id="MobiDB-lite"/>
    </source>
</evidence>
<dbReference type="Proteomes" id="UP000715651">
    <property type="component" value="Unassembled WGS sequence"/>
</dbReference>
<evidence type="ECO:0000313" key="3">
    <source>
        <dbReference type="Proteomes" id="UP000715651"/>
    </source>
</evidence>